<dbReference type="InterPro" id="IPR036388">
    <property type="entry name" value="WH-like_DNA-bd_sf"/>
</dbReference>
<dbReference type="PANTHER" id="PTHR48111">
    <property type="entry name" value="REGULATOR OF RPOS"/>
    <property type="match status" value="1"/>
</dbReference>
<dbReference type="AlphaFoldDB" id="A0A1C4X8I4"/>
<dbReference type="EMBL" id="FMCW01000022">
    <property type="protein sequence ID" value="SCF04790.1"/>
    <property type="molecule type" value="Genomic_DNA"/>
</dbReference>
<keyword evidence="4" id="KW-0804">Transcription</keyword>
<accession>A0A1C4X8I4</accession>
<dbReference type="GO" id="GO:0006355">
    <property type="term" value="P:regulation of DNA-templated transcription"/>
    <property type="evidence" value="ECO:0007669"/>
    <property type="project" value="InterPro"/>
</dbReference>
<dbReference type="InterPro" id="IPR001867">
    <property type="entry name" value="OmpR/PhoB-type_DNA-bd"/>
</dbReference>
<dbReference type="Gene3D" id="1.10.10.10">
    <property type="entry name" value="Winged helix-like DNA-binding domain superfamily/Winged helix DNA-binding domain"/>
    <property type="match status" value="1"/>
</dbReference>
<evidence type="ECO:0000313" key="8">
    <source>
        <dbReference type="Proteomes" id="UP000199375"/>
    </source>
</evidence>
<dbReference type="GO" id="GO:0000156">
    <property type="term" value="F:phosphorelay response regulator activity"/>
    <property type="evidence" value="ECO:0007669"/>
    <property type="project" value="TreeGrafter"/>
</dbReference>
<reference evidence="7 8" key="1">
    <citation type="submission" date="2016-06" db="EMBL/GenBank/DDBJ databases">
        <authorList>
            <person name="Kjaerup R.B."/>
            <person name="Dalgaard T.S."/>
            <person name="Juul-Madsen H.R."/>
        </authorList>
    </citation>
    <scope>NUCLEOTIDE SEQUENCE [LARGE SCALE GENOMIC DNA]</scope>
    <source>
        <strain evidence="7 8">DSM 45626</strain>
    </source>
</reference>
<dbReference type="PANTHER" id="PTHR48111:SF4">
    <property type="entry name" value="DNA-BINDING DUAL TRANSCRIPTIONAL REGULATOR OMPR"/>
    <property type="match status" value="1"/>
</dbReference>
<dbReference type="SUPFAM" id="SSF46894">
    <property type="entry name" value="C-terminal effector domain of the bipartite response regulators"/>
    <property type="match status" value="1"/>
</dbReference>
<dbReference type="SMART" id="SM00862">
    <property type="entry name" value="Trans_reg_C"/>
    <property type="match status" value="1"/>
</dbReference>
<evidence type="ECO:0000256" key="3">
    <source>
        <dbReference type="ARBA" id="ARBA00023125"/>
    </source>
</evidence>
<evidence type="ECO:0000259" key="6">
    <source>
        <dbReference type="PROSITE" id="PS51755"/>
    </source>
</evidence>
<evidence type="ECO:0000256" key="2">
    <source>
        <dbReference type="ARBA" id="ARBA00023015"/>
    </source>
</evidence>
<proteinExistence type="predicted"/>
<dbReference type="GO" id="GO:0032993">
    <property type="term" value="C:protein-DNA complex"/>
    <property type="evidence" value="ECO:0007669"/>
    <property type="project" value="TreeGrafter"/>
</dbReference>
<gene>
    <name evidence="7" type="ORF">GA0070558_122133</name>
</gene>
<dbReference type="InterPro" id="IPR016032">
    <property type="entry name" value="Sig_transdc_resp-reg_C-effctor"/>
</dbReference>
<dbReference type="Proteomes" id="UP000199375">
    <property type="component" value="Unassembled WGS sequence"/>
</dbReference>
<evidence type="ECO:0000256" key="5">
    <source>
        <dbReference type="PROSITE-ProRule" id="PRU01091"/>
    </source>
</evidence>
<feature type="DNA-binding region" description="OmpR/PhoB-type" evidence="5">
    <location>
        <begin position="60"/>
        <end position="156"/>
    </location>
</feature>
<dbReference type="GO" id="GO:0005829">
    <property type="term" value="C:cytosol"/>
    <property type="evidence" value="ECO:0007669"/>
    <property type="project" value="TreeGrafter"/>
</dbReference>
<keyword evidence="3 5" id="KW-0238">DNA-binding</keyword>
<protein>
    <submittedName>
        <fullName evidence="7">Transcriptional regulatory protein, C terminal</fullName>
    </submittedName>
</protein>
<organism evidence="7 8">
    <name type="scientific">Micromonospora haikouensis</name>
    <dbReference type="NCBI Taxonomy" id="686309"/>
    <lineage>
        <taxon>Bacteria</taxon>
        <taxon>Bacillati</taxon>
        <taxon>Actinomycetota</taxon>
        <taxon>Actinomycetes</taxon>
        <taxon>Micromonosporales</taxon>
        <taxon>Micromonosporaceae</taxon>
        <taxon>Micromonospora</taxon>
    </lineage>
</organism>
<feature type="domain" description="OmpR/PhoB-type" evidence="6">
    <location>
        <begin position="60"/>
        <end position="156"/>
    </location>
</feature>
<dbReference type="InterPro" id="IPR039420">
    <property type="entry name" value="WalR-like"/>
</dbReference>
<sequence length="173" mass="18570">MQAAEVNDGPGARLARPRRAGEALTLTLRLTLEPGGHGEDLDGFDTLLALLDGDVASARPSVDEVGSGLRIHPGSRTVYRGPAEIALTRLEYDLLLCLARHPDRVFTRPQLLDLVWGQLFTSPRSVDVHVRRLRAKVGAGVPLVTTVRGVGYRLGVGCSVEILPGPGRVWPNG</sequence>
<evidence type="ECO:0000313" key="7">
    <source>
        <dbReference type="EMBL" id="SCF04790.1"/>
    </source>
</evidence>
<keyword evidence="1" id="KW-0597">Phosphoprotein</keyword>
<dbReference type="PROSITE" id="PS51755">
    <property type="entry name" value="OMPR_PHOB"/>
    <property type="match status" value="1"/>
</dbReference>
<dbReference type="GO" id="GO:0000976">
    <property type="term" value="F:transcription cis-regulatory region binding"/>
    <property type="evidence" value="ECO:0007669"/>
    <property type="project" value="TreeGrafter"/>
</dbReference>
<evidence type="ECO:0000256" key="4">
    <source>
        <dbReference type="ARBA" id="ARBA00023163"/>
    </source>
</evidence>
<dbReference type="CDD" id="cd00383">
    <property type="entry name" value="trans_reg_C"/>
    <property type="match status" value="1"/>
</dbReference>
<evidence type="ECO:0000256" key="1">
    <source>
        <dbReference type="ARBA" id="ARBA00022553"/>
    </source>
</evidence>
<keyword evidence="2" id="KW-0805">Transcription regulation</keyword>
<dbReference type="Pfam" id="PF00486">
    <property type="entry name" value="Trans_reg_C"/>
    <property type="match status" value="1"/>
</dbReference>
<name>A0A1C4X8I4_9ACTN</name>